<reference evidence="1" key="1">
    <citation type="journal article" date="2019" name="bioRxiv">
        <title>The Genome of the Zebra Mussel, Dreissena polymorpha: A Resource for Invasive Species Research.</title>
        <authorList>
            <person name="McCartney M.A."/>
            <person name="Auch B."/>
            <person name="Kono T."/>
            <person name="Mallez S."/>
            <person name="Zhang Y."/>
            <person name="Obille A."/>
            <person name="Becker A."/>
            <person name="Abrahante J.E."/>
            <person name="Garbe J."/>
            <person name="Badalamenti J.P."/>
            <person name="Herman A."/>
            <person name="Mangelson H."/>
            <person name="Liachko I."/>
            <person name="Sullivan S."/>
            <person name="Sone E.D."/>
            <person name="Koren S."/>
            <person name="Silverstein K.A.T."/>
            <person name="Beckman K.B."/>
            <person name="Gohl D.M."/>
        </authorList>
    </citation>
    <scope>NUCLEOTIDE SEQUENCE</scope>
    <source>
        <strain evidence="1">Duluth1</strain>
        <tissue evidence="1">Whole animal</tissue>
    </source>
</reference>
<reference evidence="1" key="2">
    <citation type="submission" date="2020-11" db="EMBL/GenBank/DDBJ databases">
        <authorList>
            <person name="McCartney M.A."/>
            <person name="Auch B."/>
            <person name="Kono T."/>
            <person name="Mallez S."/>
            <person name="Becker A."/>
            <person name="Gohl D.M."/>
            <person name="Silverstein K.A.T."/>
            <person name="Koren S."/>
            <person name="Bechman K.B."/>
            <person name="Herman A."/>
            <person name="Abrahante J.E."/>
            <person name="Garbe J."/>
        </authorList>
    </citation>
    <scope>NUCLEOTIDE SEQUENCE</scope>
    <source>
        <strain evidence="1">Duluth1</strain>
        <tissue evidence="1">Whole animal</tissue>
    </source>
</reference>
<organism evidence="1 2">
    <name type="scientific">Dreissena polymorpha</name>
    <name type="common">Zebra mussel</name>
    <name type="synonym">Mytilus polymorpha</name>
    <dbReference type="NCBI Taxonomy" id="45954"/>
    <lineage>
        <taxon>Eukaryota</taxon>
        <taxon>Metazoa</taxon>
        <taxon>Spiralia</taxon>
        <taxon>Lophotrochozoa</taxon>
        <taxon>Mollusca</taxon>
        <taxon>Bivalvia</taxon>
        <taxon>Autobranchia</taxon>
        <taxon>Heteroconchia</taxon>
        <taxon>Euheterodonta</taxon>
        <taxon>Imparidentia</taxon>
        <taxon>Neoheterodontei</taxon>
        <taxon>Myida</taxon>
        <taxon>Dreissenoidea</taxon>
        <taxon>Dreissenidae</taxon>
        <taxon>Dreissena</taxon>
    </lineage>
</organism>
<keyword evidence="2" id="KW-1185">Reference proteome</keyword>
<sequence>MTTVQEIAFCFQYSAKRLLRFQVFLSNSDEGWAEMDRRTKLKTLCETRWVARADALSTFKASFGTVVRTLED</sequence>
<name>A0A9D4FFJ5_DREPO</name>
<gene>
    <name evidence="1" type="ORF">DPMN_150006</name>
</gene>
<protein>
    <submittedName>
        <fullName evidence="1">Uncharacterized protein</fullName>
    </submittedName>
</protein>
<proteinExistence type="predicted"/>
<dbReference type="Proteomes" id="UP000828390">
    <property type="component" value="Unassembled WGS sequence"/>
</dbReference>
<dbReference type="AlphaFoldDB" id="A0A9D4FFJ5"/>
<comment type="caution">
    <text evidence="1">The sequence shown here is derived from an EMBL/GenBank/DDBJ whole genome shotgun (WGS) entry which is preliminary data.</text>
</comment>
<accession>A0A9D4FFJ5</accession>
<evidence type="ECO:0000313" key="1">
    <source>
        <dbReference type="EMBL" id="KAH3796438.1"/>
    </source>
</evidence>
<dbReference type="EMBL" id="JAIWYP010000007">
    <property type="protein sequence ID" value="KAH3796438.1"/>
    <property type="molecule type" value="Genomic_DNA"/>
</dbReference>
<evidence type="ECO:0000313" key="2">
    <source>
        <dbReference type="Proteomes" id="UP000828390"/>
    </source>
</evidence>